<evidence type="ECO:0000313" key="2">
    <source>
        <dbReference type="Proteomes" id="UP000717624"/>
    </source>
</evidence>
<sequence length="91" mass="11114">MLHYSFDSSLVEITEQKNEDDVTFTIQIKSETMRQRWKQVRFYFDDNKDYTDAFFYSHIDGHYEVIVRNDAVLPFLLQAFRYRCIESLAWK</sequence>
<name>A0A939BSM1_9BACL</name>
<dbReference type="RefSeq" id="WP_204516399.1">
    <property type="nucleotide sequence ID" value="NZ_BAABIN010000009.1"/>
</dbReference>
<comment type="caution">
    <text evidence="1">The sequence shown here is derived from an EMBL/GenBank/DDBJ whole genome shotgun (WGS) entry which is preliminary data.</text>
</comment>
<dbReference type="EMBL" id="JAFBEB010000001">
    <property type="protein sequence ID" value="MBM7588664.1"/>
    <property type="molecule type" value="Genomic_DNA"/>
</dbReference>
<protein>
    <submittedName>
        <fullName evidence="1">Uncharacterized protein</fullName>
    </submittedName>
</protein>
<gene>
    <name evidence="1" type="ORF">JOD01_000250</name>
</gene>
<reference evidence="1" key="1">
    <citation type="submission" date="2021-01" db="EMBL/GenBank/DDBJ databases">
        <title>Genomic Encyclopedia of Type Strains, Phase IV (KMG-IV): sequencing the most valuable type-strain genomes for metagenomic binning, comparative biology and taxonomic classification.</title>
        <authorList>
            <person name="Goeker M."/>
        </authorList>
    </citation>
    <scope>NUCLEOTIDE SEQUENCE</scope>
    <source>
        <strain evidence="1">DSM 25523</strain>
    </source>
</reference>
<organism evidence="1 2">
    <name type="scientific">Brevibacillus fulvus</name>
    <dbReference type="NCBI Taxonomy" id="1125967"/>
    <lineage>
        <taxon>Bacteria</taxon>
        <taxon>Bacillati</taxon>
        <taxon>Bacillota</taxon>
        <taxon>Bacilli</taxon>
        <taxon>Bacillales</taxon>
        <taxon>Paenibacillaceae</taxon>
        <taxon>Brevibacillus</taxon>
    </lineage>
</organism>
<accession>A0A939BSM1</accession>
<dbReference type="Proteomes" id="UP000717624">
    <property type="component" value="Unassembled WGS sequence"/>
</dbReference>
<dbReference type="AlphaFoldDB" id="A0A939BSM1"/>
<proteinExistence type="predicted"/>
<keyword evidence="2" id="KW-1185">Reference proteome</keyword>
<evidence type="ECO:0000313" key="1">
    <source>
        <dbReference type="EMBL" id="MBM7588664.1"/>
    </source>
</evidence>